<reference evidence="2 3" key="1">
    <citation type="submission" date="2024-03" db="EMBL/GenBank/DDBJ databases">
        <title>Complete Genome Sequence of a Pseudomonas fluorescens Bacteriophage UNO-G1W1 isolated from freshwater ice in Nebraska.</title>
        <authorList>
            <person name="Neville A.J."/>
            <person name="Schulze T.T."/>
            <person name="Davis P.H."/>
        </authorList>
    </citation>
    <scope>NUCLEOTIDE SEQUENCE [LARGE SCALE GENOMIC DNA]</scope>
</reference>
<gene>
    <name evidence="2" type="ORF">ISREJYDI_CDS0062</name>
</gene>
<protein>
    <submittedName>
        <fullName evidence="2">Uncharacterized protein</fullName>
    </submittedName>
</protein>
<keyword evidence="1" id="KW-0812">Transmembrane</keyword>
<keyword evidence="1" id="KW-1133">Transmembrane helix</keyword>
<dbReference type="Proteomes" id="UP001447006">
    <property type="component" value="Segment"/>
</dbReference>
<keyword evidence="3" id="KW-1185">Reference proteome</keyword>
<evidence type="ECO:0000256" key="1">
    <source>
        <dbReference type="SAM" id="Phobius"/>
    </source>
</evidence>
<evidence type="ECO:0000313" key="2">
    <source>
        <dbReference type="EMBL" id="WYN05028.1"/>
    </source>
</evidence>
<feature type="transmembrane region" description="Helical" evidence="1">
    <location>
        <begin position="6"/>
        <end position="30"/>
    </location>
</feature>
<evidence type="ECO:0000313" key="3">
    <source>
        <dbReference type="Proteomes" id="UP001447006"/>
    </source>
</evidence>
<sequence length="40" mass="4555">MNLFWFIFWSCVVIDVLVPGVNVAIGWYVLWAGLGLITNQ</sequence>
<dbReference type="EMBL" id="PP551948">
    <property type="protein sequence ID" value="WYN05028.1"/>
    <property type="molecule type" value="Genomic_DNA"/>
</dbReference>
<proteinExistence type="predicted"/>
<keyword evidence="1" id="KW-0472">Membrane</keyword>
<name>A0AAX4MVF6_9CAUD</name>
<accession>A0AAX4MVF6</accession>
<organism evidence="2 3">
    <name type="scientific">Pseudomonas phage UNO-G1W1</name>
    <dbReference type="NCBI Taxonomy" id="3136609"/>
    <lineage>
        <taxon>Viruses</taxon>
        <taxon>Duplodnaviria</taxon>
        <taxon>Heunggongvirae</taxon>
        <taxon>Uroviricota</taxon>
        <taxon>Caudoviricetes</taxon>
        <taxon>Vandenendeviridae</taxon>
        <taxon>Gorskivirinae</taxon>
        <taxon>Omahavirus</taxon>
        <taxon>Omahavirus UNOG1W1</taxon>
    </lineage>
</organism>